<evidence type="ECO:0000313" key="3">
    <source>
        <dbReference type="Proteomes" id="UP000653454"/>
    </source>
</evidence>
<protein>
    <submittedName>
        <fullName evidence="2">(diamondback moth) hypothetical protein</fullName>
    </submittedName>
</protein>
<dbReference type="EMBL" id="CAJHNJ030000015">
    <property type="protein sequence ID" value="CAG9113368.1"/>
    <property type="molecule type" value="Genomic_DNA"/>
</dbReference>
<dbReference type="AlphaFoldDB" id="A0A8S4ECS2"/>
<evidence type="ECO:0000256" key="1">
    <source>
        <dbReference type="SAM" id="MobiDB-lite"/>
    </source>
</evidence>
<keyword evidence="3" id="KW-1185">Reference proteome</keyword>
<evidence type="ECO:0000313" key="2">
    <source>
        <dbReference type="EMBL" id="CAG9113368.1"/>
    </source>
</evidence>
<name>A0A8S4ECS2_PLUXY</name>
<feature type="region of interest" description="Disordered" evidence="1">
    <location>
        <begin position="17"/>
        <end position="45"/>
    </location>
</feature>
<proteinExistence type="predicted"/>
<accession>A0A8S4ECS2</accession>
<dbReference type="Proteomes" id="UP000653454">
    <property type="component" value="Unassembled WGS sequence"/>
</dbReference>
<sequence>MMLAGVQVLDKHAVQYRSHDAPASDGGSGAATPPDPAAVAPAVLPRGPARGPVDMNFTNVTCTVKLGINKGGIPESYPISTLYNICNICSIYLPIRTARLT</sequence>
<comment type="caution">
    <text evidence="2">The sequence shown here is derived from an EMBL/GenBank/DDBJ whole genome shotgun (WGS) entry which is preliminary data.</text>
</comment>
<organism evidence="2 3">
    <name type="scientific">Plutella xylostella</name>
    <name type="common">Diamondback moth</name>
    <name type="synonym">Plutella maculipennis</name>
    <dbReference type="NCBI Taxonomy" id="51655"/>
    <lineage>
        <taxon>Eukaryota</taxon>
        <taxon>Metazoa</taxon>
        <taxon>Ecdysozoa</taxon>
        <taxon>Arthropoda</taxon>
        <taxon>Hexapoda</taxon>
        <taxon>Insecta</taxon>
        <taxon>Pterygota</taxon>
        <taxon>Neoptera</taxon>
        <taxon>Endopterygota</taxon>
        <taxon>Lepidoptera</taxon>
        <taxon>Glossata</taxon>
        <taxon>Ditrysia</taxon>
        <taxon>Yponomeutoidea</taxon>
        <taxon>Plutellidae</taxon>
        <taxon>Plutella</taxon>
    </lineage>
</organism>
<reference evidence="2" key="1">
    <citation type="submission" date="2020-11" db="EMBL/GenBank/DDBJ databases">
        <authorList>
            <person name="Whiteford S."/>
        </authorList>
    </citation>
    <scope>NUCLEOTIDE SEQUENCE</scope>
</reference>
<gene>
    <name evidence="2" type="ORF">PLXY2_LOCUS5235</name>
</gene>